<proteinExistence type="predicted"/>
<evidence type="ECO:0000313" key="1">
    <source>
        <dbReference type="EMBL" id="KAF3559188.1"/>
    </source>
</evidence>
<dbReference type="Proteomes" id="UP000712600">
    <property type="component" value="Unassembled WGS sequence"/>
</dbReference>
<organism evidence="1 2">
    <name type="scientific">Brassica cretica</name>
    <name type="common">Mustard</name>
    <dbReference type="NCBI Taxonomy" id="69181"/>
    <lineage>
        <taxon>Eukaryota</taxon>
        <taxon>Viridiplantae</taxon>
        <taxon>Streptophyta</taxon>
        <taxon>Embryophyta</taxon>
        <taxon>Tracheophyta</taxon>
        <taxon>Spermatophyta</taxon>
        <taxon>Magnoliopsida</taxon>
        <taxon>eudicotyledons</taxon>
        <taxon>Gunneridae</taxon>
        <taxon>Pentapetalae</taxon>
        <taxon>rosids</taxon>
        <taxon>malvids</taxon>
        <taxon>Brassicales</taxon>
        <taxon>Brassicaceae</taxon>
        <taxon>Brassiceae</taxon>
        <taxon>Brassica</taxon>
    </lineage>
</organism>
<name>A0A8S9R598_BRACR</name>
<accession>A0A8S9R598</accession>
<comment type="caution">
    <text evidence="1">The sequence shown here is derived from an EMBL/GenBank/DDBJ whole genome shotgun (WGS) entry which is preliminary data.</text>
</comment>
<dbReference type="EMBL" id="QGKX02000996">
    <property type="protein sequence ID" value="KAF3559188.1"/>
    <property type="molecule type" value="Genomic_DNA"/>
</dbReference>
<dbReference type="AlphaFoldDB" id="A0A8S9R598"/>
<gene>
    <name evidence="1" type="ORF">F2Q69_00015201</name>
</gene>
<evidence type="ECO:0000313" key="2">
    <source>
        <dbReference type="Proteomes" id="UP000712600"/>
    </source>
</evidence>
<reference evidence="1" key="1">
    <citation type="submission" date="2019-12" db="EMBL/GenBank/DDBJ databases">
        <title>Genome sequencing and annotation of Brassica cretica.</title>
        <authorList>
            <person name="Studholme D.J."/>
            <person name="Sarris P."/>
        </authorList>
    </citation>
    <scope>NUCLEOTIDE SEQUENCE</scope>
    <source>
        <strain evidence="1">PFS-109/04</strain>
        <tissue evidence="1">Leaf</tissue>
    </source>
</reference>
<sequence>MGEMFLASTADGSNPRPWSAARSFRTRRLGSKSVDIFKPCCTAAASPPHHSTLCLDSTACFSPRPQVRGPCLNPSVVDFVVEIELLLSLTSGRRLSYPVSSTSRAQALRVAVPCSSSPSGLSHTVETPHRKALTYKSSPPRRDRISRPWYLPLPSCSSWPSSPESDLIFGIEAEKSSNGDFPIVCKPGP</sequence>
<protein>
    <submittedName>
        <fullName evidence="1">Uncharacterized protein</fullName>
    </submittedName>
</protein>